<reference evidence="2 3" key="1">
    <citation type="submission" date="2019-10" db="EMBL/GenBank/DDBJ databases">
        <title>A soil myxobacterium in the family Polyangiaceae.</title>
        <authorList>
            <person name="Li Y."/>
            <person name="Wang J."/>
        </authorList>
    </citation>
    <scope>NUCLEOTIDE SEQUENCE [LARGE SCALE GENOMIC DNA]</scope>
    <source>
        <strain evidence="2 3">DSM 14734</strain>
    </source>
</reference>
<evidence type="ECO:0000259" key="1">
    <source>
        <dbReference type="PROSITE" id="PS50943"/>
    </source>
</evidence>
<dbReference type="RefSeq" id="WP_153823333.1">
    <property type="nucleotide sequence ID" value="NZ_WJIE01000012.1"/>
</dbReference>
<dbReference type="Proteomes" id="UP000440224">
    <property type="component" value="Unassembled WGS sequence"/>
</dbReference>
<dbReference type="Pfam" id="PF01381">
    <property type="entry name" value="HTH_3"/>
    <property type="match status" value="1"/>
</dbReference>
<dbReference type="EMBL" id="WJIE01000012">
    <property type="protein sequence ID" value="MRG96522.1"/>
    <property type="molecule type" value="Genomic_DNA"/>
</dbReference>
<keyword evidence="3" id="KW-1185">Reference proteome</keyword>
<dbReference type="InterPro" id="IPR010982">
    <property type="entry name" value="Lambda_DNA-bd_dom_sf"/>
</dbReference>
<dbReference type="SMART" id="SM00530">
    <property type="entry name" value="HTH_XRE"/>
    <property type="match status" value="1"/>
</dbReference>
<dbReference type="AlphaFoldDB" id="A0A6N7PWB8"/>
<feature type="domain" description="HTH cro/C1-type" evidence="1">
    <location>
        <begin position="5"/>
        <end position="59"/>
    </location>
</feature>
<evidence type="ECO:0000313" key="3">
    <source>
        <dbReference type="Proteomes" id="UP000440224"/>
    </source>
</evidence>
<gene>
    <name evidence="2" type="ORF">GF068_32045</name>
</gene>
<protein>
    <submittedName>
        <fullName evidence="2">Helix-turn-helix domain-containing protein</fullName>
    </submittedName>
</protein>
<accession>A0A6N7PWB8</accession>
<dbReference type="PROSITE" id="PS50943">
    <property type="entry name" value="HTH_CROC1"/>
    <property type="match status" value="1"/>
</dbReference>
<comment type="caution">
    <text evidence="2">The sequence shown here is derived from an EMBL/GenBank/DDBJ whole genome shotgun (WGS) entry which is preliminary data.</text>
</comment>
<dbReference type="CDD" id="cd00093">
    <property type="entry name" value="HTH_XRE"/>
    <property type="match status" value="1"/>
</dbReference>
<proteinExistence type="predicted"/>
<dbReference type="Gene3D" id="1.10.260.40">
    <property type="entry name" value="lambda repressor-like DNA-binding domains"/>
    <property type="match status" value="1"/>
</dbReference>
<dbReference type="InterPro" id="IPR001387">
    <property type="entry name" value="Cro/C1-type_HTH"/>
</dbReference>
<organism evidence="2 3">
    <name type="scientific">Polyangium spumosum</name>
    <dbReference type="NCBI Taxonomy" id="889282"/>
    <lineage>
        <taxon>Bacteria</taxon>
        <taxon>Pseudomonadati</taxon>
        <taxon>Myxococcota</taxon>
        <taxon>Polyangia</taxon>
        <taxon>Polyangiales</taxon>
        <taxon>Polyangiaceae</taxon>
        <taxon>Polyangium</taxon>
    </lineage>
</organism>
<sequence length="62" mass="6758">MATALKRVLVETGIPQYQVAQRAGLTETRLSRLATGRATPTEDELQRLAEALGVDTDCLRDS</sequence>
<evidence type="ECO:0000313" key="2">
    <source>
        <dbReference type="EMBL" id="MRG96522.1"/>
    </source>
</evidence>
<dbReference type="OrthoDB" id="4966777at2"/>
<dbReference type="GO" id="GO:0003677">
    <property type="term" value="F:DNA binding"/>
    <property type="evidence" value="ECO:0007669"/>
    <property type="project" value="InterPro"/>
</dbReference>
<dbReference type="SUPFAM" id="SSF47413">
    <property type="entry name" value="lambda repressor-like DNA-binding domains"/>
    <property type="match status" value="1"/>
</dbReference>
<name>A0A6N7PWB8_9BACT</name>